<dbReference type="Proteomes" id="UP000434036">
    <property type="component" value="Unassembled WGS sequence"/>
</dbReference>
<dbReference type="AlphaFoldDB" id="A0A6N8U7Y1"/>
<dbReference type="InterPro" id="IPR019734">
    <property type="entry name" value="TPR_rpt"/>
</dbReference>
<evidence type="ECO:0000313" key="2">
    <source>
        <dbReference type="EMBL" id="MXQ74298.1"/>
    </source>
</evidence>
<reference evidence="2 3" key="1">
    <citation type="submission" date="2019-12" db="EMBL/GenBank/DDBJ databases">
        <authorList>
            <person name="Yang R."/>
        </authorList>
    </citation>
    <scope>NUCLEOTIDE SEQUENCE [LARGE SCALE GENOMIC DNA]</scope>
    <source>
        <strain evidence="2 3">DONG20-135</strain>
    </source>
</reference>
<protein>
    <submittedName>
        <fullName evidence="2">Uncharacterized protein</fullName>
    </submittedName>
</protein>
<dbReference type="RefSeq" id="WP_160625685.1">
    <property type="nucleotide sequence ID" value="NZ_WUUQ01000005.1"/>
</dbReference>
<dbReference type="SMART" id="SM00028">
    <property type="entry name" value="TPR"/>
    <property type="match status" value="3"/>
</dbReference>
<name>A0A6N8U7Y1_9FIRM</name>
<dbReference type="SMART" id="SM00671">
    <property type="entry name" value="SEL1"/>
    <property type="match status" value="4"/>
</dbReference>
<dbReference type="SUPFAM" id="SSF81901">
    <property type="entry name" value="HCP-like"/>
    <property type="match status" value="1"/>
</dbReference>
<dbReference type="PANTHER" id="PTHR43628">
    <property type="entry name" value="ACTIVATOR OF C KINASE PROTEIN 1-RELATED"/>
    <property type="match status" value="1"/>
</dbReference>
<dbReference type="Pfam" id="PF13181">
    <property type="entry name" value="TPR_8"/>
    <property type="match status" value="1"/>
</dbReference>
<keyword evidence="3" id="KW-1185">Reference proteome</keyword>
<dbReference type="Pfam" id="PF08238">
    <property type="entry name" value="Sel1"/>
    <property type="match status" value="4"/>
</dbReference>
<feature type="repeat" description="TPR" evidence="1">
    <location>
        <begin position="31"/>
        <end position="64"/>
    </location>
</feature>
<dbReference type="SUPFAM" id="SSF48452">
    <property type="entry name" value="TPR-like"/>
    <property type="match status" value="1"/>
</dbReference>
<reference evidence="2 3" key="2">
    <citation type="submission" date="2020-01" db="EMBL/GenBank/DDBJ databases">
        <title>Clostridiaceae sp. nov. isolated from the gut of human by culturomics.</title>
        <authorList>
            <person name="Chang Y."/>
        </authorList>
    </citation>
    <scope>NUCLEOTIDE SEQUENCE [LARGE SCALE GENOMIC DNA]</scope>
    <source>
        <strain evidence="2 3">DONG20-135</strain>
    </source>
</reference>
<keyword evidence="1" id="KW-0802">TPR repeat</keyword>
<dbReference type="PANTHER" id="PTHR43628:SF1">
    <property type="entry name" value="CHITIN SYNTHASE REGULATORY FACTOR 2-RELATED"/>
    <property type="match status" value="1"/>
</dbReference>
<gene>
    <name evidence="2" type="ORF">GSF08_10215</name>
</gene>
<sequence length="359" mass="41796">MEWEHYREAVQEEDWQEALRLLKQDDDLPRDELYYQMGWIYVQCGDLQKALHQFYQAVSAGRDDGEINYQIGSILNMQSQCRNAVMFLEEAIHKGKDDEVTNSELGLALKRIGKTQQANRTLKKAIQMYRSHMQNHHTDLDMISRIAYLYGEMGEWRSQLEYLQMAKDAGRDDLWLKLSSAEACMKLKEYHAAFDEYRDAARAGDMNAQFQLAQMYRKGIGTDKNSGKALIWLERAYASNHPKAAEELSMMYFYGEGIPADKQMAFTWLERSRESSDPNMLCEIGKQFYQGLGIDRNLATAILYFEQAAALDQPEAQYYLARMYDEGEGFVQDRERALYWYRRAAENGNRIAVQILSTR</sequence>
<organism evidence="2 3">
    <name type="scientific">Copranaerobaculum intestinale</name>
    <dbReference type="NCBI Taxonomy" id="2692629"/>
    <lineage>
        <taxon>Bacteria</taxon>
        <taxon>Bacillati</taxon>
        <taxon>Bacillota</taxon>
        <taxon>Erysipelotrichia</taxon>
        <taxon>Erysipelotrichales</taxon>
        <taxon>Erysipelotrichaceae</taxon>
        <taxon>Copranaerobaculum</taxon>
    </lineage>
</organism>
<proteinExistence type="predicted"/>
<comment type="caution">
    <text evidence="2">The sequence shown here is derived from an EMBL/GenBank/DDBJ whole genome shotgun (WGS) entry which is preliminary data.</text>
</comment>
<evidence type="ECO:0000313" key="3">
    <source>
        <dbReference type="Proteomes" id="UP000434036"/>
    </source>
</evidence>
<dbReference type="InterPro" id="IPR011990">
    <property type="entry name" value="TPR-like_helical_dom_sf"/>
</dbReference>
<accession>A0A6N8U7Y1</accession>
<evidence type="ECO:0000256" key="1">
    <source>
        <dbReference type="PROSITE-ProRule" id="PRU00339"/>
    </source>
</evidence>
<dbReference type="PROSITE" id="PS50005">
    <property type="entry name" value="TPR"/>
    <property type="match status" value="1"/>
</dbReference>
<dbReference type="InterPro" id="IPR052945">
    <property type="entry name" value="Mitotic_Regulator"/>
</dbReference>
<dbReference type="Gene3D" id="1.25.40.10">
    <property type="entry name" value="Tetratricopeptide repeat domain"/>
    <property type="match status" value="2"/>
</dbReference>
<dbReference type="InterPro" id="IPR006597">
    <property type="entry name" value="Sel1-like"/>
</dbReference>
<dbReference type="EMBL" id="WUUQ01000005">
    <property type="protein sequence ID" value="MXQ74298.1"/>
    <property type="molecule type" value="Genomic_DNA"/>
</dbReference>